<evidence type="ECO:0000313" key="3">
    <source>
        <dbReference type="Proteomes" id="UP001432027"/>
    </source>
</evidence>
<sequence length="66" mass="7753">HTLLVAYSLGRPYRTKLAESHSSMKITEYYEKLEEENNKKEQAERDELLKGIDNLKARSRALLEDE</sequence>
<name>A0AAV5T606_9BILA</name>
<proteinExistence type="predicted"/>
<keyword evidence="3" id="KW-1185">Reference proteome</keyword>
<accession>A0AAV5T606</accession>
<evidence type="ECO:0000256" key="1">
    <source>
        <dbReference type="SAM" id="Coils"/>
    </source>
</evidence>
<dbReference type="EMBL" id="BTSX01000003">
    <property type="protein sequence ID" value="GMS88243.1"/>
    <property type="molecule type" value="Genomic_DNA"/>
</dbReference>
<feature type="coiled-coil region" evidence="1">
    <location>
        <begin position="26"/>
        <end position="58"/>
    </location>
</feature>
<comment type="caution">
    <text evidence="2">The sequence shown here is derived from an EMBL/GenBank/DDBJ whole genome shotgun (WGS) entry which is preliminary data.</text>
</comment>
<protein>
    <submittedName>
        <fullName evidence="2">Uncharacterized protein</fullName>
    </submittedName>
</protein>
<keyword evidence="1" id="KW-0175">Coiled coil</keyword>
<organism evidence="2 3">
    <name type="scientific">Pristionchus entomophagus</name>
    <dbReference type="NCBI Taxonomy" id="358040"/>
    <lineage>
        <taxon>Eukaryota</taxon>
        <taxon>Metazoa</taxon>
        <taxon>Ecdysozoa</taxon>
        <taxon>Nematoda</taxon>
        <taxon>Chromadorea</taxon>
        <taxon>Rhabditida</taxon>
        <taxon>Rhabditina</taxon>
        <taxon>Diplogasteromorpha</taxon>
        <taxon>Diplogasteroidea</taxon>
        <taxon>Neodiplogasteridae</taxon>
        <taxon>Pristionchus</taxon>
    </lineage>
</organism>
<dbReference type="Proteomes" id="UP001432027">
    <property type="component" value="Unassembled WGS sequence"/>
</dbReference>
<gene>
    <name evidence="2" type="ORF">PENTCL1PPCAC_10418</name>
</gene>
<feature type="non-terminal residue" evidence="2">
    <location>
        <position position="1"/>
    </location>
</feature>
<dbReference type="AlphaFoldDB" id="A0AAV5T606"/>
<evidence type="ECO:0000313" key="2">
    <source>
        <dbReference type="EMBL" id="GMS88243.1"/>
    </source>
</evidence>
<reference evidence="2" key="1">
    <citation type="submission" date="2023-10" db="EMBL/GenBank/DDBJ databases">
        <title>Genome assembly of Pristionchus species.</title>
        <authorList>
            <person name="Yoshida K."/>
            <person name="Sommer R.J."/>
        </authorList>
    </citation>
    <scope>NUCLEOTIDE SEQUENCE</scope>
    <source>
        <strain evidence="2">RS0144</strain>
    </source>
</reference>